<reference evidence="18" key="1">
    <citation type="journal article" date="2023" name="G3 (Bethesda)">
        <title>A reference genome for the long-term kleptoplast-retaining sea slug Elysia crispata morphotype clarki.</title>
        <authorList>
            <person name="Eastman K.E."/>
            <person name="Pendleton A.L."/>
            <person name="Shaikh M.A."/>
            <person name="Suttiyut T."/>
            <person name="Ogas R."/>
            <person name="Tomko P."/>
            <person name="Gavelis G."/>
            <person name="Widhalm J.R."/>
            <person name="Wisecaver J.H."/>
        </authorList>
    </citation>
    <scope>NUCLEOTIDE SEQUENCE</scope>
    <source>
        <strain evidence="18">ECLA1</strain>
    </source>
</reference>
<dbReference type="PROSITE" id="PS50919">
    <property type="entry name" value="MIR"/>
    <property type="match status" value="3"/>
</dbReference>
<dbReference type="AlphaFoldDB" id="A0AAE1CVG0"/>
<evidence type="ECO:0000256" key="3">
    <source>
        <dbReference type="ARBA" id="ARBA00007222"/>
    </source>
</evidence>
<keyword evidence="19" id="KW-1185">Reference proteome</keyword>
<comment type="caution">
    <text evidence="18">The sequence shown here is derived from an EMBL/GenBank/DDBJ whole genome shotgun (WGS) entry which is preliminary data.</text>
</comment>
<dbReference type="InterPro" id="IPR003342">
    <property type="entry name" value="ArnT-like_N"/>
</dbReference>
<evidence type="ECO:0000256" key="9">
    <source>
        <dbReference type="ARBA" id="ARBA00022824"/>
    </source>
</evidence>
<feature type="transmembrane region" description="Helical" evidence="16">
    <location>
        <begin position="317"/>
        <end position="338"/>
    </location>
</feature>
<evidence type="ECO:0000256" key="10">
    <source>
        <dbReference type="ARBA" id="ARBA00022989"/>
    </source>
</evidence>
<feature type="compositionally biased region" description="Basic and acidic residues" evidence="15">
    <location>
        <begin position="1"/>
        <end position="12"/>
    </location>
</feature>
<feature type="compositionally biased region" description="Basic and acidic residues" evidence="15">
    <location>
        <begin position="72"/>
        <end position="87"/>
    </location>
</feature>
<protein>
    <recommendedName>
        <fullName evidence="12">Protein O-mannosyl-transferase 2</fullName>
        <ecNumber evidence="4">2.4.1.109</ecNumber>
    </recommendedName>
</protein>
<dbReference type="InterPro" id="IPR032421">
    <property type="entry name" value="PMT_4TMC"/>
</dbReference>
<keyword evidence="7 16" id="KW-0812">Transmembrane</keyword>
<feature type="transmembrane region" description="Helical" evidence="16">
    <location>
        <begin position="261"/>
        <end position="280"/>
    </location>
</feature>
<proteinExistence type="inferred from homology"/>
<feature type="domain" description="MIR" evidence="17">
    <location>
        <begin position="501"/>
        <end position="557"/>
    </location>
</feature>
<comment type="catalytic activity">
    <reaction evidence="13">
        <text>a di-trans,poly-cis-dolichyl beta-D-mannosyl phosphate + L-threonyl-[protein] = 3-O-(alpha-D-mannosyl)-L-threonyl-[protein] + a di-trans,poly-cis-dolichyl phosphate + H(+)</text>
        <dbReference type="Rhea" id="RHEA:53396"/>
        <dbReference type="Rhea" id="RHEA-COMP:11060"/>
        <dbReference type="Rhea" id="RHEA-COMP:13547"/>
        <dbReference type="Rhea" id="RHEA-COMP:19498"/>
        <dbReference type="Rhea" id="RHEA-COMP:19501"/>
        <dbReference type="ChEBI" id="CHEBI:15378"/>
        <dbReference type="ChEBI" id="CHEBI:30013"/>
        <dbReference type="ChEBI" id="CHEBI:57683"/>
        <dbReference type="ChEBI" id="CHEBI:58211"/>
        <dbReference type="ChEBI" id="CHEBI:137323"/>
        <dbReference type="EC" id="2.4.1.109"/>
    </reaction>
</comment>
<dbReference type="InterPro" id="IPR027005">
    <property type="entry name" value="PMT-like"/>
</dbReference>
<comment type="subcellular location">
    <subcellularLocation>
        <location evidence="1">Endoplasmic reticulum membrane</location>
        <topology evidence="1">Multi-pass membrane protein</topology>
    </subcellularLocation>
</comment>
<dbReference type="Gene3D" id="2.80.10.50">
    <property type="match status" value="1"/>
</dbReference>
<comment type="similarity">
    <text evidence="3">Belongs to the glycosyltransferase 39 family.</text>
</comment>
<evidence type="ECO:0000256" key="11">
    <source>
        <dbReference type="ARBA" id="ARBA00023136"/>
    </source>
</evidence>
<organism evidence="18 19">
    <name type="scientific">Elysia crispata</name>
    <name type="common">lettuce slug</name>
    <dbReference type="NCBI Taxonomy" id="231223"/>
    <lineage>
        <taxon>Eukaryota</taxon>
        <taxon>Metazoa</taxon>
        <taxon>Spiralia</taxon>
        <taxon>Lophotrochozoa</taxon>
        <taxon>Mollusca</taxon>
        <taxon>Gastropoda</taxon>
        <taxon>Heterobranchia</taxon>
        <taxon>Euthyneura</taxon>
        <taxon>Panpulmonata</taxon>
        <taxon>Sacoglossa</taxon>
        <taxon>Placobranchoidea</taxon>
        <taxon>Plakobranchidae</taxon>
        <taxon>Elysia</taxon>
    </lineage>
</organism>
<dbReference type="GO" id="GO:0004169">
    <property type="term" value="F:dolichyl-phosphate-mannose-protein mannosyltransferase activity"/>
    <property type="evidence" value="ECO:0007669"/>
    <property type="project" value="UniProtKB-EC"/>
</dbReference>
<evidence type="ECO:0000256" key="2">
    <source>
        <dbReference type="ARBA" id="ARBA00004922"/>
    </source>
</evidence>
<evidence type="ECO:0000313" key="18">
    <source>
        <dbReference type="EMBL" id="KAK3737931.1"/>
    </source>
</evidence>
<dbReference type="SMART" id="SM00472">
    <property type="entry name" value="MIR"/>
    <property type="match status" value="3"/>
</dbReference>
<dbReference type="SUPFAM" id="SSF82109">
    <property type="entry name" value="MIR domain"/>
    <property type="match status" value="1"/>
</dbReference>
<feature type="transmembrane region" description="Helical" evidence="16">
    <location>
        <begin position="231"/>
        <end position="249"/>
    </location>
</feature>
<dbReference type="InterPro" id="IPR016093">
    <property type="entry name" value="MIR_motif"/>
</dbReference>
<keyword evidence="9" id="KW-0256">Endoplasmic reticulum</keyword>
<accession>A0AAE1CVG0</accession>
<dbReference type="InterPro" id="IPR036300">
    <property type="entry name" value="MIR_dom_sf"/>
</dbReference>
<dbReference type="Pfam" id="PF02815">
    <property type="entry name" value="MIR"/>
    <property type="match status" value="1"/>
</dbReference>
<evidence type="ECO:0000256" key="5">
    <source>
        <dbReference type="ARBA" id="ARBA00022676"/>
    </source>
</evidence>
<evidence type="ECO:0000256" key="13">
    <source>
        <dbReference type="ARBA" id="ARBA00045085"/>
    </source>
</evidence>
<feature type="transmembrane region" description="Helical" evidence="16">
    <location>
        <begin position="672"/>
        <end position="690"/>
    </location>
</feature>
<evidence type="ECO:0000256" key="6">
    <source>
        <dbReference type="ARBA" id="ARBA00022679"/>
    </source>
</evidence>
<keyword evidence="5" id="KW-0328">Glycosyltransferase</keyword>
<dbReference type="PANTHER" id="PTHR10050:SF46">
    <property type="entry name" value="PROTEIN O-MANNOSYL-TRANSFERASE 2"/>
    <property type="match status" value="1"/>
</dbReference>
<evidence type="ECO:0000256" key="7">
    <source>
        <dbReference type="ARBA" id="ARBA00022692"/>
    </source>
</evidence>
<evidence type="ECO:0000256" key="4">
    <source>
        <dbReference type="ARBA" id="ARBA00012839"/>
    </source>
</evidence>
<sequence length="782" mass="89479">MEQSKLSKDVPLKDGVVLSTSNRQELRQRRSHQSSISLCPDEVKCKSTKDAKLSSHERSENLKPNDSSIQEVSKKEAKEIVKNSDTDNRKNSQTYYLCWMILTLLSLLSRLYNIEIPSHVCWDETHFGKMGSWYINRTFFFDVHPPLGKMLIGLAGLATGYDGSFPFEKPGDPYGDTNYVGMRMFCAVLGAMLVPLAYQSVWLLTHSVLAAMFSGFIILTDTGTLTLSRHILLDPLLMFFILMSFNCCMKAFSYKHRPFSGLWWFWMSATGVSIACAMGVKFVGLFIVLFVGCTTVADLWNLLGDLSLSMMRLFTHLCARALCLIALPIFVYCVFFGVHFQILNHSGNGDGFFSSAFQSQLIGNRLYNVSMPQYVAYGSEITLKQRRTGGAYLHSHSHLYPEDHPPRQQQVTTYSHKDENNMWLIKPAGKEMTEEDYKNVNFVHSGDLIRLQHITTGRNLHSHKEFAPMTKHHYQVSGYGQNGSGDANDIWVVEVDGASRGDKIQTVRSKLRFIHYNVGCLLHSHDKKLPKWGWEQMEVTCQTDVRDTTSAWNVEEVKDSRLSNVSFTVYSPTFVEMFLESHAVMTQGNSGLKPKEGEVTSQPWQWPLDYRGQMFSGPEHRVYMLGNPILFWSLLGLKVAFLLLWLGFSVCCKRGVVFSKMFTTYRERVMKVCWWLLLAWFLHYAPFWTMGRVLYFHHYFPAFLFSAMFGGVMLDFLLMLVCVCAPIKLAQHVFTWSLALILGVMIWSFYLYYPLVYGMSGPTSGDKDSIMHGLKWLESWDF</sequence>
<dbReference type="EMBL" id="JAWDGP010006611">
    <property type="protein sequence ID" value="KAK3737931.1"/>
    <property type="molecule type" value="Genomic_DNA"/>
</dbReference>
<evidence type="ECO:0000256" key="14">
    <source>
        <dbReference type="ARBA" id="ARBA00045102"/>
    </source>
</evidence>
<comment type="catalytic activity">
    <reaction evidence="14">
        <text>a di-trans,poly-cis-dolichyl beta-D-mannosyl phosphate + L-seryl-[protein] = 3-O-(alpha-D-mannosyl)-L-seryl-[protein] + a di-trans,poly-cis-dolichyl phosphate + H(+)</text>
        <dbReference type="Rhea" id="RHEA:17377"/>
        <dbReference type="Rhea" id="RHEA-COMP:9863"/>
        <dbReference type="Rhea" id="RHEA-COMP:13546"/>
        <dbReference type="Rhea" id="RHEA-COMP:19498"/>
        <dbReference type="Rhea" id="RHEA-COMP:19501"/>
        <dbReference type="ChEBI" id="CHEBI:15378"/>
        <dbReference type="ChEBI" id="CHEBI:29999"/>
        <dbReference type="ChEBI" id="CHEBI:57683"/>
        <dbReference type="ChEBI" id="CHEBI:58211"/>
        <dbReference type="ChEBI" id="CHEBI:137321"/>
        <dbReference type="EC" id="2.4.1.109"/>
    </reaction>
</comment>
<feature type="transmembrane region" description="Helical" evidence="16">
    <location>
        <begin position="177"/>
        <end position="194"/>
    </location>
</feature>
<feature type="transmembrane region" description="Helical" evidence="16">
    <location>
        <begin position="94"/>
        <end position="112"/>
    </location>
</feature>
<evidence type="ECO:0000259" key="17">
    <source>
        <dbReference type="PROSITE" id="PS50919"/>
    </source>
</evidence>
<dbReference type="EC" id="2.4.1.109" evidence="4"/>
<dbReference type="Proteomes" id="UP001283361">
    <property type="component" value="Unassembled WGS sequence"/>
</dbReference>
<comment type="pathway">
    <text evidence="2">Protein modification; protein glycosylation.</text>
</comment>
<feature type="region of interest" description="Disordered" evidence="15">
    <location>
        <begin position="49"/>
        <end position="87"/>
    </location>
</feature>
<evidence type="ECO:0000256" key="16">
    <source>
        <dbReference type="SAM" id="Phobius"/>
    </source>
</evidence>
<dbReference type="Pfam" id="PF16192">
    <property type="entry name" value="PMT_4TMC"/>
    <property type="match status" value="1"/>
</dbReference>
<feature type="transmembrane region" description="Helical" evidence="16">
    <location>
        <begin position="201"/>
        <end position="219"/>
    </location>
</feature>
<feature type="compositionally biased region" description="Basic and acidic residues" evidence="15">
    <location>
        <begin position="49"/>
        <end position="63"/>
    </location>
</feature>
<feature type="domain" description="MIR" evidence="17">
    <location>
        <begin position="440"/>
        <end position="496"/>
    </location>
</feature>
<keyword evidence="10 16" id="KW-1133">Transmembrane helix</keyword>
<evidence type="ECO:0000256" key="12">
    <source>
        <dbReference type="ARBA" id="ARBA00039583"/>
    </source>
</evidence>
<keyword evidence="6" id="KW-0808">Transferase</keyword>
<feature type="transmembrane region" description="Helical" evidence="16">
    <location>
        <begin position="733"/>
        <end position="753"/>
    </location>
</feature>
<evidence type="ECO:0000256" key="8">
    <source>
        <dbReference type="ARBA" id="ARBA00022737"/>
    </source>
</evidence>
<keyword evidence="11 16" id="KW-0472">Membrane</keyword>
<feature type="transmembrane region" description="Helical" evidence="16">
    <location>
        <begin position="629"/>
        <end position="651"/>
    </location>
</feature>
<feature type="transmembrane region" description="Helical" evidence="16">
    <location>
        <begin position="286"/>
        <end position="305"/>
    </location>
</feature>
<feature type="region of interest" description="Disordered" evidence="15">
    <location>
        <begin position="1"/>
        <end position="37"/>
    </location>
</feature>
<feature type="domain" description="MIR" evidence="17">
    <location>
        <begin position="372"/>
        <end position="428"/>
    </location>
</feature>
<keyword evidence="8" id="KW-0677">Repeat</keyword>
<dbReference type="GO" id="GO:0005789">
    <property type="term" value="C:endoplasmic reticulum membrane"/>
    <property type="evidence" value="ECO:0007669"/>
    <property type="project" value="UniProtKB-SubCell"/>
</dbReference>
<evidence type="ECO:0000256" key="1">
    <source>
        <dbReference type="ARBA" id="ARBA00004477"/>
    </source>
</evidence>
<dbReference type="CDD" id="cd23282">
    <property type="entry name" value="beta-trefoil_MIR_POMT2"/>
    <property type="match status" value="1"/>
</dbReference>
<evidence type="ECO:0000313" key="19">
    <source>
        <dbReference type="Proteomes" id="UP001283361"/>
    </source>
</evidence>
<feature type="transmembrane region" description="Helical" evidence="16">
    <location>
        <begin position="702"/>
        <end position="726"/>
    </location>
</feature>
<dbReference type="PANTHER" id="PTHR10050">
    <property type="entry name" value="DOLICHYL-PHOSPHATE-MANNOSE--PROTEIN MANNOSYLTRANSFERASE"/>
    <property type="match status" value="1"/>
</dbReference>
<name>A0AAE1CVG0_9GAST</name>
<gene>
    <name evidence="18" type="ORF">RRG08_028555</name>
</gene>
<evidence type="ECO:0000256" key="15">
    <source>
        <dbReference type="SAM" id="MobiDB-lite"/>
    </source>
</evidence>
<dbReference type="Pfam" id="PF02366">
    <property type="entry name" value="PMT"/>
    <property type="match status" value="1"/>
</dbReference>